<organism evidence="1 2">
    <name type="scientific">Shimazuella alba</name>
    <dbReference type="NCBI Taxonomy" id="2690964"/>
    <lineage>
        <taxon>Bacteria</taxon>
        <taxon>Bacillati</taxon>
        <taxon>Bacillota</taxon>
        <taxon>Bacilli</taxon>
        <taxon>Bacillales</taxon>
        <taxon>Thermoactinomycetaceae</taxon>
        <taxon>Shimazuella</taxon>
    </lineage>
</organism>
<comment type="caution">
    <text evidence="1">The sequence shown here is derived from an EMBL/GenBank/DDBJ whole genome shotgun (WGS) entry which is preliminary data.</text>
</comment>
<gene>
    <name evidence="1" type="ORF">GSM42_12740</name>
</gene>
<keyword evidence="2" id="KW-1185">Reference proteome</keyword>
<reference evidence="1 2" key="1">
    <citation type="submission" date="2019-12" db="EMBL/GenBank/DDBJ databases">
        <title>Whole-genome analyses of novel actinobacteria.</title>
        <authorList>
            <person name="Sahin N."/>
            <person name="Saygin H."/>
        </authorList>
    </citation>
    <scope>NUCLEOTIDE SEQUENCE [LARGE SCALE GENOMIC DNA]</scope>
    <source>
        <strain evidence="1 2">KC615</strain>
    </source>
</reference>
<protein>
    <submittedName>
        <fullName evidence="1">Uncharacterized protein</fullName>
    </submittedName>
</protein>
<proteinExistence type="predicted"/>
<dbReference type="Proteomes" id="UP000430692">
    <property type="component" value="Unassembled WGS sequence"/>
</dbReference>
<accession>A0A6I4VU81</accession>
<evidence type="ECO:0000313" key="1">
    <source>
        <dbReference type="EMBL" id="MXQ54563.1"/>
    </source>
</evidence>
<dbReference type="AlphaFoldDB" id="A0A6I4VU81"/>
<sequence length="124" mass="14392">MGNYYDPNDLLWEALTDLMLTLFQLPDELEAIRIHLMTRPYTAIDTRNKAKARKCLEKLISTTNSKMKQLIEDLSKEGILLVDLNSDKQPDRLETKKIKLWVESYKKQQKISEDSLAVLKALPN</sequence>
<dbReference type="EMBL" id="WUUL01000008">
    <property type="protein sequence ID" value="MXQ54563.1"/>
    <property type="molecule type" value="Genomic_DNA"/>
</dbReference>
<dbReference type="RefSeq" id="WP_160801919.1">
    <property type="nucleotide sequence ID" value="NZ_WUUL01000008.1"/>
</dbReference>
<name>A0A6I4VU81_9BACL</name>
<evidence type="ECO:0000313" key="2">
    <source>
        <dbReference type="Proteomes" id="UP000430692"/>
    </source>
</evidence>